<sequence>MRFGADGGLWSTGPIAAPLPLVAVLEVSGAVLSWLVDADPADPPSITFTDPERADWLWRVLGETGHVVLLDALRHREPGSQLELDDVAVQPGSTAGLRRLAVGHWLRRWWPVSERDGIAALDGALLDAEVALLTAAAEDFFTDDTLDSDPVQLLAPRVAELNAVSRHGDPRVQAVVRACRELAADSGVDWPATVVAPARREDYALAAGPGARPPGAAIAEGTASVGWSAVPPGVFDAAEDTVDWSVVGTEAVVRVALVGPGSPAGIEVALRADGIGGAGVLDAAGRAVLALFDAEGAPVSETSAWNADWSRPAIRIGADVEGESAATRERVRGFARRRLSEPGAEAFLAEVLAAESDY</sequence>
<evidence type="ECO:0000313" key="2">
    <source>
        <dbReference type="Proteomes" id="UP000282551"/>
    </source>
</evidence>
<proteinExistence type="predicted"/>
<dbReference type="AlphaFoldDB" id="A0A3S4RSH7"/>
<accession>A0A3S4RSH7</accession>
<dbReference type="RefSeq" id="WP_126333664.1">
    <property type="nucleotide sequence ID" value="NZ_AP022604.1"/>
</dbReference>
<evidence type="ECO:0000313" key="1">
    <source>
        <dbReference type="EMBL" id="VEG47782.1"/>
    </source>
</evidence>
<reference evidence="1 2" key="1">
    <citation type="submission" date="2018-12" db="EMBL/GenBank/DDBJ databases">
        <authorList>
            <consortium name="Pathogen Informatics"/>
        </authorList>
    </citation>
    <scope>NUCLEOTIDE SEQUENCE [LARGE SCALE GENOMIC DNA]</scope>
    <source>
        <strain evidence="1 2">NCTC10485</strain>
    </source>
</reference>
<gene>
    <name evidence="1" type="ORF">NCTC10485_02070</name>
</gene>
<organism evidence="1 2">
    <name type="scientific">Mycolicibacterium chitae</name>
    <name type="common">Mycobacterium chitae</name>
    <dbReference type="NCBI Taxonomy" id="1792"/>
    <lineage>
        <taxon>Bacteria</taxon>
        <taxon>Bacillati</taxon>
        <taxon>Actinomycetota</taxon>
        <taxon>Actinomycetes</taxon>
        <taxon>Mycobacteriales</taxon>
        <taxon>Mycobacteriaceae</taxon>
        <taxon>Mycolicibacterium</taxon>
    </lineage>
</organism>
<dbReference type="Proteomes" id="UP000282551">
    <property type="component" value="Chromosome"/>
</dbReference>
<name>A0A3S4RSH7_MYCCI</name>
<dbReference type="EMBL" id="LR134355">
    <property type="protein sequence ID" value="VEG47782.1"/>
    <property type="molecule type" value="Genomic_DNA"/>
</dbReference>
<protein>
    <submittedName>
        <fullName evidence="1">Uncharacterized protein</fullName>
    </submittedName>
</protein>
<dbReference type="OrthoDB" id="5124265at2"/>
<keyword evidence="2" id="KW-1185">Reference proteome</keyword>